<dbReference type="PANTHER" id="PTHR38435:SF1">
    <property type="entry name" value="DUF871 DOMAIN-CONTAINING PROTEIN"/>
    <property type="match status" value="1"/>
</dbReference>
<dbReference type="SUPFAM" id="SSF51445">
    <property type="entry name" value="(Trans)glycosidases"/>
    <property type="match status" value="1"/>
</dbReference>
<dbReference type="EMBL" id="LT906439">
    <property type="protein sequence ID" value="SNU87073.1"/>
    <property type="molecule type" value="Genomic_DNA"/>
</dbReference>
<dbReference type="InterPro" id="IPR029000">
    <property type="entry name" value="Cyclophilin-like_dom_sf"/>
</dbReference>
<feature type="domain" description="6-phospho-N-acetylmuramidase N-terminal" evidence="2">
    <location>
        <begin position="4"/>
        <end position="238"/>
    </location>
</feature>
<reference evidence="3 4" key="1">
    <citation type="submission" date="2017-06" db="EMBL/GenBank/DDBJ databases">
        <authorList>
            <consortium name="Pathogen Informatics"/>
        </authorList>
    </citation>
    <scope>NUCLEOTIDE SEQUENCE [LARGE SCALE GENOMIC DNA]</scope>
    <source>
        <strain evidence="3 4">NCTC13788</strain>
    </source>
</reference>
<dbReference type="SUPFAM" id="SSF50891">
    <property type="entry name" value="Cyclophilin-like"/>
    <property type="match status" value="1"/>
</dbReference>
<name>A0A239SQY0_9STRE</name>
<dbReference type="InterPro" id="IPR043797">
    <property type="entry name" value="MupG_N"/>
</dbReference>
<dbReference type="PANTHER" id="PTHR38435">
    <property type="match status" value="1"/>
</dbReference>
<dbReference type="OrthoDB" id="5809921at2"/>
<sequence>MAKLGFSLYPEHEDLDSLKTYVDQFLAYPCERVFLSLLQLDPEDQAMFAHYRAIIGYCAEKGLSVFADVSPSFITKMSWQEDFVTQAKAFGLAGLRLDESYPDEQLVTLTQNAERLNIELNMSTEPKLLERLVAQGANLENVTACHNFYPREFTGLGTAYFLDLSQQFSDYGIERAAFITAHSADTGPWPVSEGLCTLEAHRHLPLRAQYKWLAATGLVDHIIIANQKVSSEELATLATAELLTFDMELNEGVSEIERQIITEDHVYRGDVSDYVIRSTGHRAKYNQATIKPYRAGEKVSRGEILIDNSLYGRYCGELQIALCDFQASEKTNTVGRICQEDLPLLDLIKPWQGFRFEVVTKEGGHVT</sequence>
<evidence type="ECO:0000313" key="4">
    <source>
        <dbReference type="Proteomes" id="UP000215185"/>
    </source>
</evidence>
<proteinExistence type="predicted"/>
<dbReference type="KEGG" id="smen:SAMEA4412692_0508"/>
<evidence type="ECO:0000259" key="1">
    <source>
        <dbReference type="Pfam" id="PF05913"/>
    </source>
</evidence>
<evidence type="ECO:0000259" key="2">
    <source>
        <dbReference type="Pfam" id="PF19200"/>
    </source>
</evidence>
<dbReference type="Pfam" id="PF05913">
    <property type="entry name" value="MupG_C"/>
    <property type="match status" value="1"/>
</dbReference>
<accession>A0A239SQY0</accession>
<organism evidence="3 4">
    <name type="scientific">Streptococcus merionis</name>
    <dbReference type="NCBI Taxonomy" id="400065"/>
    <lineage>
        <taxon>Bacteria</taxon>
        <taxon>Bacillati</taxon>
        <taxon>Bacillota</taxon>
        <taxon>Bacilli</taxon>
        <taxon>Lactobacillales</taxon>
        <taxon>Streptococcaceae</taxon>
        <taxon>Streptococcus</taxon>
    </lineage>
</organism>
<evidence type="ECO:0000313" key="3">
    <source>
        <dbReference type="EMBL" id="SNU87073.1"/>
    </source>
</evidence>
<dbReference type="eggNOG" id="COG3589">
    <property type="taxonomic scope" value="Bacteria"/>
</dbReference>
<feature type="domain" description="6-phospho-N-acetylmuramidase C-terminal" evidence="1">
    <location>
        <begin position="243"/>
        <end position="357"/>
    </location>
</feature>
<dbReference type="InterPro" id="IPR013785">
    <property type="entry name" value="Aldolase_TIM"/>
</dbReference>
<dbReference type="AlphaFoldDB" id="A0A239SQY0"/>
<dbReference type="Proteomes" id="UP000215185">
    <property type="component" value="Chromosome 1"/>
</dbReference>
<keyword evidence="4" id="KW-1185">Reference proteome</keyword>
<gene>
    <name evidence="3" type="ORF">SAMEA4412692_00508</name>
</gene>
<dbReference type="InterPro" id="IPR008589">
    <property type="entry name" value="MupG"/>
</dbReference>
<dbReference type="Gene3D" id="2.40.100.10">
    <property type="entry name" value="Cyclophilin-like"/>
    <property type="match status" value="1"/>
</dbReference>
<protein>
    <submittedName>
        <fullName evidence="3">Outer surface protein of uncharacterized function, cellobiose operon</fullName>
    </submittedName>
</protein>
<dbReference type="InterPro" id="IPR043894">
    <property type="entry name" value="MupG_C"/>
</dbReference>
<dbReference type="Gene3D" id="3.20.20.70">
    <property type="entry name" value="Aldolase class I"/>
    <property type="match status" value="1"/>
</dbReference>
<dbReference type="RefSeq" id="WP_018373492.1">
    <property type="nucleotide sequence ID" value="NZ_LT906439.1"/>
</dbReference>
<dbReference type="InterPro" id="IPR017853">
    <property type="entry name" value="GH"/>
</dbReference>
<dbReference type="Pfam" id="PF19200">
    <property type="entry name" value="MupG_N"/>
    <property type="match status" value="1"/>
</dbReference>
<dbReference type="STRING" id="1123308.GCA_000380085_00919"/>